<dbReference type="AlphaFoldDB" id="A0A059F4X6"/>
<accession>A0A059F4X6</accession>
<dbReference type="HOGENOM" id="CLU_2512199_0_0_1"/>
<protein>
    <submittedName>
        <fullName evidence="1">Uncharacterized protein</fullName>
    </submittedName>
</protein>
<name>A0A059F4X6_9MICR</name>
<dbReference type="OrthoDB" id="2194447at2759"/>
<reference evidence="2" key="1">
    <citation type="submission" date="2013-02" db="EMBL/GenBank/DDBJ databases">
        <authorList>
            <consortium name="The Broad Institute Genome Sequencing Platform"/>
            <person name="Cuomo C."/>
            <person name="Becnel J."/>
            <person name="Sanscrainte N."/>
            <person name="Walker B."/>
            <person name="Young S.K."/>
            <person name="Zeng Q."/>
            <person name="Gargeya S."/>
            <person name="Fitzgerald M."/>
            <person name="Haas B."/>
            <person name="Abouelleil A."/>
            <person name="Alvarado L."/>
            <person name="Arachchi H.M."/>
            <person name="Berlin A.M."/>
            <person name="Chapman S.B."/>
            <person name="Dewar J."/>
            <person name="Goldberg J."/>
            <person name="Griggs A."/>
            <person name="Gujja S."/>
            <person name="Hansen M."/>
            <person name="Howarth C."/>
            <person name="Imamovic A."/>
            <person name="Larimer J."/>
            <person name="McCowan C."/>
            <person name="Murphy C."/>
            <person name="Neiman D."/>
            <person name="Pearson M."/>
            <person name="Priest M."/>
            <person name="Roberts A."/>
            <person name="Saif S."/>
            <person name="Shea T."/>
            <person name="Sisk P."/>
            <person name="Sykes S."/>
            <person name="Wortman J."/>
            <person name="Nusbaum C."/>
            <person name="Birren B."/>
        </authorList>
    </citation>
    <scope>NUCLEOTIDE SEQUENCE [LARGE SCALE GENOMIC DNA]</scope>
    <source>
        <strain evidence="2">PRA339</strain>
    </source>
</reference>
<dbReference type="Proteomes" id="UP000030655">
    <property type="component" value="Unassembled WGS sequence"/>
</dbReference>
<sequence length="85" mass="10260">MLKIQKMKIKPKFLQEPHIDFYQASVFLEEKLQKTINIEIKLDARFKHSKEWIHYDNKDWEKVVWSDETVIDIFASDGIFSCTVR</sequence>
<dbReference type="VEuPathDB" id="MicrosporidiaDB:H312_00001"/>
<dbReference type="EMBL" id="KK365130">
    <property type="protein sequence ID" value="KCZ82343.1"/>
    <property type="molecule type" value="Genomic_DNA"/>
</dbReference>
<evidence type="ECO:0000313" key="2">
    <source>
        <dbReference type="Proteomes" id="UP000030655"/>
    </source>
</evidence>
<proteinExistence type="predicted"/>
<reference evidence="1 2" key="2">
    <citation type="submission" date="2014-03" db="EMBL/GenBank/DDBJ databases">
        <title>The Genome Sequence of Anncaliia algerae insect isolate PRA339.</title>
        <authorList>
            <consortium name="The Broad Institute Genome Sequencing Platform"/>
            <consortium name="The Broad Institute Genome Sequencing Center for Infectious Disease"/>
            <person name="Cuomo C."/>
            <person name="Becnel J."/>
            <person name="Sanscrainte N."/>
            <person name="Walker B."/>
            <person name="Young S.K."/>
            <person name="Zeng Q."/>
            <person name="Gargeya S."/>
            <person name="Fitzgerald M."/>
            <person name="Haas B."/>
            <person name="Abouelleil A."/>
            <person name="Alvarado L."/>
            <person name="Arachchi H.M."/>
            <person name="Berlin A.M."/>
            <person name="Chapman S.B."/>
            <person name="Dewar J."/>
            <person name="Goldberg J."/>
            <person name="Griggs A."/>
            <person name="Gujja S."/>
            <person name="Hansen M."/>
            <person name="Howarth C."/>
            <person name="Imamovic A."/>
            <person name="Larimer J."/>
            <person name="McCowan C."/>
            <person name="Murphy C."/>
            <person name="Neiman D."/>
            <person name="Pearson M."/>
            <person name="Priest M."/>
            <person name="Roberts A."/>
            <person name="Saif S."/>
            <person name="Shea T."/>
            <person name="Sisk P."/>
            <person name="Sykes S."/>
            <person name="Wortman J."/>
            <person name="Nusbaum C."/>
            <person name="Birren B."/>
        </authorList>
    </citation>
    <scope>NUCLEOTIDE SEQUENCE [LARGE SCALE GENOMIC DNA]</scope>
    <source>
        <strain evidence="1 2">PRA339</strain>
    </source>
</reference>
<keyword evidence="2" id="KW-1185">Reference proteome</keyword>
<organism evidence="1 2">
    <name type="scientific">Anncaliia algerae PRA339</name>
    <dbReference type="NCBI Taxonomy" id="1288291"/>
    <lineage>
        <taxon>Eukaryota</taxon>
        <taxon>Fungi</taxon>
        <taxon>Fungi incertae sedis</taxon>
        <taxon>Microsporidia</taxon>
        <taxon>Tubulinosematoidea</taxon>
        <taxon>Tubulinosematidae</taxon>
        <taxon>Anncaliia</taxon>
    </lineage>
</organism>
<gene>
    <name evidence="1" type="ORF">H312_00001</name>
</gene>
<evidence type="ECO:0000313" key="1">
    <source>
        <dbReference type="EMBL" id="KCZ82343.1"/>
    </source>
</evidence>